<reference evidence="6" key="1">
    <citation type="journal article" date="2020" name="Stud. Mycol.">
        <title>101 Dothideomycetes genomes: a test case for predicting lifestyles and emergence of pathogens.</title>
        <authorList>
            <person name="Haridas S."/>
            <person name="Albert R."/>
            <person name="Binder M."/>
            <person name="Bloem J."/>
            <person name="Labutti K."/>
            <person name="Salamov A."/>
            <person name="Andreopoulos B."/>
            <person name="Baker S."/>
            <person name="Barry K."/>
            <person name="Bills G."/>
            <person name="Bluhm B."/>
            <person name="Cannon C."/>
            <person name="Castanera R."/>
            <person name="Culley D."/>
            <person name="Daum C."/>
            <person name="Ezra D."/>
            <person name="Gonzalez J."/>
            <person name="Henrissat B."/>
            <person name="Kuo A."/>
            <person name="Liang C."/>
            <person name="Lipzen A."/>
            <person name="Lutzoni F."/>
            <person name="Magnuson J."/>
            <person name="Mondo S."/>
            <person name="Nolan M."/>
            <person name="Ohm R."/>
            <person name="Pangilinan J."/>
            <person name="Park H.-J."/>
            <person name="Ramirez L."/>
            <person name="Alfaro M."/>
            <person name="Sun H."/>
            <person name="Tritt A."/>
            <person name="Yoshinaga Y."/>
            <person name="Zwiers L.-H."/>
            <person name="Turgeon B."/>
            <person name="Goodwin S."/>
            <person name="Spatafora J."/>
            <person name="Crous P."/>
            <person name="Grigoriev I."/>
        </authorList>
    </citation>
    <scope>NUCLEOTIDE SEQUENCE</scope>
    <source>
        <strain evidence="6">CBS 113389</strain>
    </source>
</reference>
<keyword evidence="7" id="KW-1185">Reference proteome</keyword>
<sequence length="264" mass="28920">MQAVRQSNTRLPQAYRAVKATHTPSTRNMASLFYPRFVANEFAPVFRFLDDLQAISSPQARCGAFAQAQQQQPSFQPRFDVKESKDAYELKGELPGIEQRNIEVAFTDEKTLKITGHTESRREQGTPPSAAATAVENQTESQHGTGTPAAESETGSYHKASVEEEEGFETVSESDANPDAAATPAETPATETAPEQSVAAAPQPSKTESSRYWVSERSTGRFSRTFTFPKRIDQELVSASLKDGILSIVVPKAPAPENRRITIQ</sequence>
<proteinExistence type="inferred from homology"/>
<dbReference type="Gene3D" id="2.60.40.790">
    <property type="match status" value="1"/>
</dbReference>
<dbReference type="OrthoDB" id="1431247at2759"/>
<feature type="region of interest" description="Disordered" evidence="4">
    <location>
        <begin position="111"/>
        <end position="218"/>
    </location>
</feature>
<dbReference type="AlphaFoldDB" id="A0A6A6Q471"/>
<dbReference type="Proteomes" id="UP000799767">
    <property type="component" value="Unassembled WGS sequence"/>
</dbReference>
<feature type="compositionally biased region" description="Low complexity" evidence="4">
    <location>
        <begin position="169"/>
        <end position="195"/>
    </location>
</feature>
<evidence type="ECO:0000256" key="3">
    <source>
        <dbReference type="RuleBase" id="RU003616"/>
    </source>
</evidence>
<feature type="compositionally biased region" description="Polar residues" evidence="4">
    <location>
        <begin position="135"/>
        <end position="145"/>
    </location>
</feature>
<dbReference type="GeneID" id="54473222"/>
<dbReference type="PANTHER" id="PTHR11527">
    <property type="entry name" value="HEAT-SHOCK PROTEIN 20 FAMILY MEMBER"/>
    <property type="match status" value="1"/>
</dbReference>
<feature type="domain" description="SHSP" evidence="5">
    <location>
        <begin position="70"/>
        <end position="264"/>
    </location>
</feature>
<dbReference type="EMBL" id="MU001631">
    <property type="protein sequence ID" value="KAF2487258.1"/>
    <property type="molecule type" value="Genomic_DNA"/>
</dbReference>
<dbReference type="InterPro" id="IPR008978">
    <property type="entry name" value="HSP20-like_chaperone"/>
</dbReference>
<evidence type="ECO:0000259" key="5">
    <source>
        <dbReference type="PROSITE" id="PS01031"/>
    </source>
</evidence>
<name>A0A6A6Q471_9PEZI</name>
<dbReference type="InterPro" id="IPR031107">
    <property type="entry name" value="Small_HSP"/>
</dbReference>
<dbReference type="Pfam" id="PF00011">
    <property type="entry name" value="HSP20"/>
    <property type="match status" value="1"/>
</dbReference>
<protein>
    <submittedName>
        <fullName evidence="6">HSP20-like chaperone</fullName>
    </submittedName>
</protein>
<dbReference type="PROSITE" id="PS01031">
    <property type="entry name" value="SHSP"/>
    <property type="match status" value="1"/>
</dbReference>
<comment type="similarity">
    <text evidence="2 3">Belongs to the small heat shock protein (HSP20) family.</text>
</comment>
<evidence type="ECO:0000256" key="2">
    <source>
        <dbReference type="PROSITE-ProRule" id="PRU00285"/>
    </source>
</evidence>
<dbReference type="SUPFAM" id="SSF49764">
    <property type="entry name" value="HSP20-like chaperones"/>
    <property type="match status" value="1"/>
</dbReference>
<organism evidence="6 7">
    <name type="scientific">Neohortaea acidophila</name>
    <dbReference type="NCBI Taxonomy" id="245834"/>
    <lineage>
        <taxon>Eukaryota</taxon>
        <taxon>Fungi</taxon>
        <taxon>Dikarya</taxon>
        <taxon>Ascomycota</taxon>
        <taxon>Pezizomycotina</taxon>
        <taxon>Dothideomycetes</taxon>
        <taxon>Dothideomycetidae</taxon>
        <taxon>Mycosphaerellales</taxon>
        <taxon>Teratosphaeriaceae</taxon>
        <taxon>Neohortaea</taxon>
    </lineage>
</organism>
<dbReference type="CDD" id="cd06464">
    <property type="entry name" value="ACD_sHsps-like"/>
    <property type="match status" value="1"/>
</dbReference>
<gene>
    <name evidence="6" type="ORF">BDY17DRAFT_288616</name>
</gene>
<dbReference type="RefSeq" id="XP_033593827.1">
    <property type="nucleotide sequence ID" value="XM_033732220.1"/>
</dbReference>
<evidence type="ECO:0000256" key="4">
    <source>
        <dbReference type="SAM" id="MobiDB-lite"/>
    </source>
</evidence>
<feature type="compositionally biased region" description="Polar residues" evidence="4">
    <location>
        <begin position="204"/>
        <end position="218"/>
    </location>
</feature>
<evidence type="ECO:0000313" key="7">
    <source>
        <dbReference type="Proteomes" id="UP000799767"/>
    </source>
</evidence>
<keyword evidence="1" id="KW-0346">Stress response</keyword>
<evidence type="ECO:0000313" key="6">
    <source>
        <dbReference type="EMBL" id="KAF2487258.1"/>
    </source>
</evidence>
<dbReference type="InterPro" id="IPR002068">
    <property type="entry name" value="A-crystallin/Hsp20_dom"/>
</dbReference>
<evidence type="ECO:0000256" key="1">
    <source>
        <dbReference type="ARBA" id="ARBA00023016"/>
    </source>
</evidence>
<feature type="compositionally biased region" description="Basic and acidic residues" evidence="4">
    <location>
        <begin position="111"/>
        <end position="124"/>
    </location>
</feature>
<accession>A0A6A6Q471</accession>